<sequence>MCCGRPMCWSRAATSGLAMGRFIRLAAIHRLTPANGLPLVLSAQWLTAHLPSRTAFHQLPLAMAIFRLFGHMLTHNTHSLALQQADNGAYRIGYQSFRVAPLGELPGGHRYAVGYNRTDPVIPRGNELCPSFSAFLLRLLLVLWSDGEGVGERRALWANIGRGDARYGRLLLTDSITEDQGITADWRNDWGNLGGHARDHRRVIVSDFRPGETVAAQLWVA</sequence>
<keyword evidence="2" id="KW-1185">Reference proteome</keyword>
<dbReference type="EMBL" id="CDMY01000240">
    <property type="protein sequence ID" value="CEL95854.1"/>
    <property type="molecule type" value="Genomic_DNA"/>
</dbReference>
<reference evidence="1 2" key="1">
    <citation type="submission" date="2014-11" db="EMBL/GenBank/DDBJ databases">
        <authorList>
            <person name="Zhu J."/>
            <person name="Qi W."/>
            <person name="Song R."/>
        </authorList>
    </citation>
    <scope>NUCLEOTIDE SEQUENCE [LARGE SCALE GENOMIC DNA]</scope>
</reference>
<organism evidence="1 2">
    <name type="scientific">Vitrella brassicaformis (strain CCMP3155)</name>
    <dbReference type="NCBI Taxonomy" id="1169540"/>
    <lineage>
        <taxon>Eukaryota</taxon>
        <taxon>Sar</taxon>
        <taxon>Alveolata</taxon>
        <taxon>Colpodellida</taxon>
        <taxon>Vitrellaceae</taxon>
        <taxon>Vitrella</taxon>
    </lineage>
</organism>
<proteinExistence type="predicted"/>
<protein>
    <submittedName>
        <fullName evidence="1">Uncharacterized protein</fullName>
    </submittedName>
</protein>
<name>A0A0G4EIX2_VITBC</name>
<dbReference type="InParanoid" id="A0A0G4EIX2"/>
<accession>A0A0G4EIX2</accession>
<dbReference type="AlphaFoldDB" id="A0A0G4EIX2"/>
<evidence type="ECO:0000313" key="2">
    <source>
        <dbReference type="Proteomes" id="UP000041254"/>
    </source>
</evidence>
<dbReference type="VEuPathDB" id="CryptoDB:Vbra_1120"/>
<gene>
    <name evidence="1" type="ORF">Vbra_1120</name>
</gene>
<dbReference type="Proteomes" id="UP000041254">
    <property type="component" value="Unassembled WGS sequence"/>
</dbReference>
<dbReference type="PhylomeDB" id="A0A0G4EIX2"/>
<evidence type="ECO:0000313" key="1">
    <source>
        <dbReference type="EMBL" id="CEL95854.1"/>
    </source>
</evidence>